<dbReference type="InterPro" id="IPR038763">
    <property type="entry name" value="DHH_sf"/>
</dbReference>
<gene>
    <name evidence="9" type="ORF">MT2528_1925</name>
    <name evidence="10" type="ORF">NVI5450_2146</name>
</gene>
<dbReference type="InterPro" id="IPR001667">
    <property type="entry name" value="DDH_dom"/>
</dbReference>
<dbReference type="NCBIfam" id="NF003877">
    <property type="entry name" value="PRK05427.1"/>
    <property type="match status" value="1"/>
</dbReference>
<comment type="catalytic activity">
    <reaction evidence="7">
        <text>diphosphate + H2O = 2 phosphate + H(+)</text>
        <dbReference type="Rhea" id="RHEA:24576"/>
        <dbReference type="ChEBI" id="CHEBI:15377"/>
        <dbReference type="ChEBI" id="CHEBI:15378"/>
        <dbReference type="ChEBI" id="CHEBI:33019"/>
        <dbReference type="ChEBI" id="CHEBI:43474"/>
        <dbReference type="EC" id="3.6.1.1"/>
    </reaction>
</comment>
<evidence type="ECO:0000256" key="2">
    <source>
        <dbReference type="ARBA" id="ARBA00012146"/>
    </source>
</evidence>
<dbReference type="GO" id="GO:0005737">
    <property type="term" value="C:cytoplasm"/>
    <property type="evidence" value="ECO:0007669"/>
    <property type="project" value="InterPro"/>
</dbReference>
<evidence type="ECO:0000256" key="3">
    <source>
        <dbReference type="ARBA" id="ARBA00022723"/>
    </source>
</evidence>
<evidence type="ECO:0000313" key="11">
    <source>
        <dbReference type="Proteomes" id="UP000182660"/>
    </source>
</evidence>
<sequence>MLVLGHTNPDCDSLAGSISLSAFLTKRDGKTVTPIMQGEPNAEGLFLLEQAGLACPEIRTSIADEEVWIIDYSDFNQAPKDARQAKIRGIVDHHKLGDFETDEPLEAWIWPCGCSNTIVYNMYKIHNIEIDQKVAVMMLGAILSDTVHFNSPTCTQIDIDAAHEIAKIAGIDDIDAFVTAQFAAKSDIAAIPSEELILRDLKVYTIGKKDFSIAQIEITNVDSALARKEELQAELVKYKAEHGYHTALVLLTDITNLNSIALIESEEGELVAETLGGTFVGELIDLPNVVSRKKQVLPPLQTKFK</sequence>
<dbReference type="GO" id="GO:0046872">
    <property type="term" value="F:metal ion binding"/>
    <property type="evidence" value="ECO:0007669"/>
    <property type="project" value="UniProtKB-KW"/>
</dbReference>
<keyword evidence="3" id="KW-0479">Metal-binding</keyword>
<dbReference type="Proteomes" id="UP000183794">
    <property type="component" value="Unassembled WGS sequence"/>
</dbReference>
<dbReference type="GeneID" id="61295824"/>
<evidence type="ECO:0000256" key="1">
    <source>
        <dbReference type="ARBA" id="ARBA00001936"/>
    </source>
</evidence>
<accession>A0A1L0BKK6</accession>
<feature type="domain" description="DHHA2" evidence="8">
    <location>
        <begin position="182"/>
        <end position="304"/>
    </location>
</feature>
<evidence type="ECO:0000256" key="6">
    <source>
        <dbReference type="ARBA" id="ARBA00032535"/>
    </source>
</evidence>
<comment type="cofactor">
    <cofactor evidence="1">
        <name>Mn(2+)</name>
        <dbReference type="ChEBI" id="CHEBI:29035"/>
    </cofactor>
</comment>
<reference evidence="10 12" key="2">
    <citation type="submission" date="2016-11" db="EMBL/GenBank/DDBJ databases">
        <authorList>
            <person name="Jaros S."/>
            <person name="Januszkiewicz K."/>
            <person name="Wedrychowicz H."/>
        </authorList>
    </citation>
    <scope>NUCLEOTIDE SEQUENCE [LARGE SCALE GENOMIC DNA]</scope>
    <source>
        <strain evidence="10">NVI 5450</strain>
    </source>
</reference>
<dbReference type="PANTHER" id="PTHR12112">
    <property type="entry name" value="BNIP - RELATED"/>
    <property type="match status" value="1"/>
</dbReference>
<dbReference type="GO" id="GO:0004427">
    <property type="term" value="F:inorganic diphosphate phosphatase activity"/>
    <property type="evidence" value="ECO:0007669"/>
    <property type="project" value="UniProtKB-EC"/>
</dbReference>
<dbReference type="SUPFAM" id="SSF64182">
    <property type="entry name" value="DHH phosphoesterases"/>
    <property type="match status" value="1"/>
</dbReference>
<dbReference type="Proteomes" id="UP000182660">
    <property type="component" value="Unassembled WGS sequence"/>
</dbReference>
<dbReference type="OrthoDB" id="9766150at2"/>
<dbReference type="EMBL" id="FPLD01000059">
    <property type="protein sequence ID" value="SGY99069.1"/>
    <property type="molecule type" value="Genomic_DNA"/>
</dbReference>
<dbReference type="InterPro" id="IPR038222">
    <property type="entry name" value="DHHA2_dom_sf"/>
</dbReference>
<evidence type="ECO:0000259" key="8">
    <source>
        <dbReference type="SMART" id="SM01131"/>
    </source>
</evidence>
<dbReference type="EC" id="3.6.1.1" evidence="2"/>
<dbReference type="RefSeq" id="WP_045111786.1">
    <property type="nucleotide sequence ID" value="NZ_CAWQZC010000063.1"/>
</dbReference>
<dbReference type="Gene3D" id="3.10.310.20">
    <property type="entry name" value="DHHA2 domain"/>
    <property type="match status" value="1"/>
</dbReference>
<dbReference type="InterPro" id="IPR004097">
    <property type="entry name" value="DHHA2"/>
</dbReference>
<evidence type="ECO:0000256" key="7">
    <source>
        <dbReference type="ARBA" id="ARBA00047820"/>
    </source>
</evidence>
<dbReference type="AlphaFoldDB" id="A0A1L0BKK6"/>
<protein>
    <recommendedName>
        <fullName evidence="2">inorganic diphosphatase</fullName>
        <ecNumber evidence="2">3.6.1.1</ecNumber>
    </recommendedName>
    <alternativeName>
        <fullName evidence="6">Pyrophosphate phospho-hydrolase</fullName>
    </alternativeName>
</protein>
<evidence type="ECO:0000256" key="5">
    <source>
        <dbReference type="ARBA" id="ARBA00023211"/>
    </source>
</evidence>
<proteinExistence type="predicted"/>
<organism evidence="10 12">
    <name type="scientific">Moritella viscosa</name>
    <dbReference type="NCBI Taxonomy" id="80854"/>
    <lineage>
        <taxon>Bacteria</taxon>
        <taxon>Pseudomonadati</taxon>
        <taxon>Pseudomonadota</taxon>
        <taxon>Gammaproteobacteria</taxon>
        <taxon>Alteromonadales</taxon>
        <taxon>Moritellaceae</taxon>
        <taxon>Moritella</taxon>
    </lineage>
</organism>
<dbReference type="SMART" id="SM01131">
    <property type="entry name" value="DHHA2"/>
    <property type="match status" value="1"/>
</dbReference>
<evidence type="ECO:0000313" key="9">
    <source>
        <dbReference type="EMBL" id="SGY90434.1"/>
    </source>
</evidence>
<evidence type="ECO:0000313" key="10">
    <source>
        <dbReference type="EMBL" id="SGY99069.1"/>
    </source>
</evidence>
<evidence type="ECO:0000256" key="4">
    <source>
        <dbReference type="ARBA" id="ARBA00022801"/>
    </source>
</evidence>
<dbReference type="Pfam" id="PF01368">
    <property type="entry name" value="DHH"/>
    <property type="match status" value="1"/>
</dbReference>
<dbReference type="Pfam" id="PF02833">
    <property type="entry name" value="DHHA2"/>
    <property type="match status" value="1"/>
</dbReference>
<name>A0A1L0BKK6_9GAMM</name>
<keyword evidence="11" id="KW-1185">Reference proteome</keyword>
<evidence type="ECO:0000313" key="12">
    <source>
        <dbReference type="Proteomes" id="UP000183794"/>
    </source>
</evidence>
<dbReference type="Gene3D" id="3.90.1640.10">
    <property type="entry name" value="inorganic pyrophosphatase (n-terminal core)"/>
    <property type="match status" value="1"/>
</dbReference>
<reference evidence="9 11" key="1">
    <citation type="submission" date="2016-11" db="EMBL/GenBank/DDBJ databases">
        <authorList>
            <person name="Klemetsen T."/>
        </authorList>
    </citation>
    <scope>NUCLEOTIDE SEQUENCE [LARGE SCALE GENOMIC DNA]</scope>
    <source>
        <strain evidence="9">MT 2528</strain>
    </source>
</reference>
<dbReference type="PANTHER" id="PTHR12112:SF22">
    <property type="entry name" value="MANGANESE-DEPENDENT INORGANIC PYROPHOSPHATASE-RELATED"/>
    <property type="match status" value="1"/>
</dbReference>
<dbReference type="EMBL" id="FPLJ01000049">
    <property type="protein sequence ID" value="SGY90434.1"/>
    <property type="molecule type" value="Genomic_DNA"/>
</dbReference>
<keyword evidence="5" id="KW-0464">Manganese</keyword>
<dbReference type="FunFam" id="3.90.1640.10:FF:000001">
    <property type="entry name" value="Probable manganese-dependent inorganic pyrophosphatase"/>
    <property type="match status" value="1"/>
</dbReference>
<keyword evidence="4" id="KW-0378">Hydrolase</keyword>